<evidence type="ECO:0000256" key="2">
    <source>
        <dbReference type="SAM" id="MobiDB-lite"/>
    </source>
</evidence>
<sequence>MGQVQSRQHDESYFKLESSDKAALEKKYIDLASANKGGKVLETSDELFGEGFHLIKDGPAIEDKNRETASGFWKDGWETRRHNKDSHHSATIQLASAGTIAGFDVDTSFFDGSHPAFASIEACLIVKGTKEDYQWKELLPKIPLNGNSHHYYGLQASDEIYTHVRLNMYPDGGIARLRVFGNISPIFPEDGTVFDLASLASGGIVVKSSDDRYGKPSNIILPVPGVNTRDGWQTRRSRVEGHHDWVEIKLGAAGQLKRVEIDLTHFRGNNPDFISLDACNSEYRDVQYDPEVKWIQLLPKTDVEGDKKNIFELATDDGAYTHIRLNIYPDGGISRLRVYGIRVPETENTEVAAAVEGLKMMETPADSALSSATLVETTRRETVKEVEEEQEENTKTVKTSLISEVSSVATLVENDTEEVEEEPVKKATKRGRPKAAATAAVAAVKLTAAAKKKAKGRSASVLDEDEVASTTSSPRTKRTRE</sequence>
<dbReference type="GO" id="GO:0004037">
    <property type="term" value="F:allantoicase activity"/>
    <property type="evidence" value="ECO:0007669"/>
    <property type="project" value="InterPro"/>
</dbReference>
<gene>
    <name evidence="4" type="primary">DAL2_1</name>
    <name evidence="4" type="ORF">BG006_001722</name>
</gene>
<comment type="caution">
    <text evidence="4">The sequence shown here is derived from an EMBL/GenBank/DDBJ whole genome shotgun (WGS) entry which is preliminary data.</text>
</comment>
<evidence type="ECO:0000313" key="5">
    <source>
        <dbReference type="Proteomes" id="UP000696485"/>
    </source>
</evidence>
<feature type="domain" description="Allantoicase" evidence="3">
    <location>
        <begin position="202"/>
        <end position="341"/>
    </location>
</feature>
<feature type="region of interest" description="Disordered" evidence="2">
    <location>
        <begin position="412"/>
        <end position="435"/>
    </location>
</feature>
<comment type="similarity">
    <text evidence="1">Belongs to the allantoicase family.</text>
</comment>
<dbReference type="InterPro" id="IPR005164">
    <property type="entry name" value="Allantoicase"/>
</dbReference>
<dbReference type="PANTHER" id="PTHR12045">
    <property type="entry name" value="ALLANTOICASE"/>
    <property type="match status" value="1"/>
</dbReference>
<keyword evidence="5" id="KW-1185">Reference proteome</keyword>
<name>A0A9P5SPD8_9FUNG</name>
<accession>A0A9P5SPD8</accession>
<dbReference type="Pfam" id="PF03561">
    <property type="entry name" value="Allantoicase"/>
    <property type="match status" value="2"/>
</dbReference>
<evidence type="ECO:0000259" key="3">
    <source>
        <dbReference type="Pfam" id="PF03561"/>
    </source>
</evidence>
<organism evidence="4 5">
    <name type="scientific">Podila minutissima</name>
    <dbReference type="NCBI Taxonomy" id="64525"/>
    <lineage>
        <taxon>Eukaryota</taxon>
        <taxon>Fungi</taxon>
        <taxon>Fungi incertae sedis</taxon>
        <taxon>Mucoromycota</taxon>
        <taxon>Mortierellomycotina</taxon>
        <taxon>Mortierellomycetes</taxon>
        <taxon>Mortierellales</taxon>
        <taxon>Mortierellaceae</taxon>
        <taxon>Podila</taxon>
    </lineage>
</organism>
<dbReference type="EMBL" id="JAAAUY010000135">
    <property type="protein sequence ID" value="KAF9334682.1"/>
    <property type="molecule type" value="Genomic_DNA"/>
</dbReference>
<dbReference type="AlphaFoldDB" id="A0A9P5SPD8"/>
<proteinExistence type="inferred from homology"/>
<feature type="domain" description="Allantoicase" evidence="3">
    <location>
        <begin position="37"/>
        <end position="183"/>
    </location>
</feature>
<protein>
    <submittedName>
        <fullName evidence="4">Allantoicase</fullName>
    </submittedName>
</protein>
<dbReference type="GO" id="GO:0000256">
    <property type="term" value="P:allantoin catabolic process"/>
    <property type="evidence" value="ECO:0007669"/>
    <property type="project" value="InterPro"/>
</dbReference>
<dbReference type="PANTHER" id="PTHR12045:SF3">
    <property type="entry name" value="INACTIVE ALLANTOICASE-RELATED"/>
    <property type="match status" value="1"/>
</dbReference>
<dbReference type="Gene3D" id="2.60.120.260">
    <property type="entry name" value="Galactose-binding domain-like"/>
    <property type="match status" value="2"/>
</dbReference>
<reference evidence="4" key="1">
    <citation type="journal article" date="2020" name="Fungal Divers.">
        <title>Resolving the Mortierellaceae phylogeny through synthesis of multi-gene phylogenetics and phylogenomics.</title>
        <authorList>
            <person name="Vandepol N."/>
            <person name="Liber J."/>
            <person name="Desiro A."/>
            <person name="Na H."/>
            <person name="Kennedy M."/>
            <person name="Barry K."/>
            <person name="Grigoriev I.V."/>
            <person name="Miller A.N."/>
            <person name="O'Donnell K."/>
            <person name="Stajich J.E."/>
            <person name="Bonito G."/>
        </authorList>
    </citation>
    <scope>NUCLEOTIDE SEQUENCE</scope>
    <source>
        <strain evidence="4">NVP1</strain>
    </source>
</reference>
<evidence type="ECO:0000313" key="4">
    <source>
        <dbReference type="EMBL" id="KAF9334682.1"/>
    </source>
</evidence>
<evidence type="ECO:0000256" key="1">
    <source>
        <dbReference type="ARBA" id="ARBA00009242"/>
    </source>
</evidence>
<dbReference type="InterPro" id="IPR008979">
    <property type="entry name" value="Galactose-bd-like_sf"/>
</dbReference>
<dbReference type="Proteomes" id="UP000696485">
    <property type="component" value="Unassembled WGS sequence"/>
</dbReference>
<feature type="region of interest" description="Disordered" evidence="2">
    <location>
        <begin position="452"/>
        <end position="481"/>
    </location>
</feature>
<dbReference type="SUPFAM" id="SSF49785">
    <property type="entry name" value="Galactose-binding domain-like"/>
    <property type="match status" value="2"/>
</dbReference>
<dbReference type="InterPro" id="IPR015908">
    <property type="entry name" value="Allantoicase_dom"/>
</dbReference>